<gene>
    <name evidence="3" type="ORF">GCM10023213_40370</name>
</gene>
<reference evidence="4" key="1">
    <citation type="journal article" date="2019" name="Int. J. Syst. Evol. Microbiol.">
        <title>The Global Catalogue of Microorganisms (GCM) 10K type strain sequencing project: providing services to taxonomists for standard genome sequencing and annotation.</title>
        <authorList>
            <consortium name="The Broad Institute Genomics Platform"/>
            <consortium name="The Broad Institute Genome Sequencing Center for Infectious Disease"/>
            <person name="Wu L."/>
            <person name="Ma J."/>
        </authorList>
    </citation>
    <scope>NUCLEOTIDE SEQUENCE [LARGE SCALE GENOMIC DNA]</scope>
    <source>
        <strain evidence="4">JCM 18053</strain>
    </source>
</reference>
<name>A0ABP9PMH1_9BACT</name>
<accession>A0ABP9PMH1</accession>
<sequence>MHTPPQATAGRATPSSSDSQPIHAEETPIVVEALPELPSPIRPPSTGSFAGKQMPGWLLAWRKIGGGSLTASLLIHIGLLFAAGLVVVVSQGMEKRVDFLPGGGTQQGAQASSEMQHQVQQKKRSSLNKALPMQKLVSKSLTAEITLPDAPLSLVDLPDASSFIGAGKIGSGGFGTAGAGGGFGSGFGSGAVKGFSGMTFFGKLGGEGMPGTFYDLKQTPDRKVTGYTDSEAAYAEIINNAANKKFAPEAMKGFYKASQQMSFTFLAIPNMSANEGPKAFAVEQEVEPRAWFVHYTTSIQAPEPGDYRFVGFFDDALLVYINNKPVIDASWYPINDHGEKKRDPEIRQDFGGPLISGNRHAYVGRWFKLNSPARIDIVIGERPGGRVGGLLLIQNKKKKYVLRADGTPILPVFAMSPLGMEGSKRLSEFKNGDVPFEIAPDTPVFKMWKSAFD</sequence>
<feature type="region of interest" description="Disordered" evidence="1">
    <location>
        <begin position="1"/>
        <end position="26"/>
    </location>
</feature>
<dbReference type="Proteomes" id="UP001499852">
    <property type="component" value="Unassembled WGS sequence"/>
</dbReference>
<proteinExistence type="predicted"/>
<feature type="region of interest" description="Disordered" evidence="1">
    <location>
        <begin position="104"/>
        <end position="123"/>
    </location>
</feature>
<keyword evidence="2" id="KW-0472">Membrane</keyword>
<organism evidence="3 4">
    <name type="scientific">Prosthecobacter algae</name>
    <dbReference type="NCBI Taxonomy" id="1144682"/>
    <lineage>
        <taxon>Bacteria</taxon>
        <taxon>Pseudomonadati</taxon>
        <taxon>Verrucomicrobiota</taxon>
        <taxon>Verrucomicrobiia</taxon>
        <taxon>Verrucomicrobiales</taxon>
        <taxon>Verrucomicrobiaceae</taxon>
        <taxon>Prosthecobacter</taxon>
    </lineage>
</organism>
<keyword evidence="4" id="KW-1185">Reference proteome</keyword>
<evidence type="ECO:0000313" key="4">
    <source>
        <dbReference type="Proteomes" id="UP001499852"/>
    </source>
</evidence>
<keyword evidence="2" id="KW-1133">Transmembrane helix</keyword>
<evidence type="ECO:0000256" key="1">
    <source>
        <dbReference type="SAM" id="MobiDB-lite"/>
    </source>
</evidence>
<comment type="caution">
    <text evidence="3">The sequence shown here is derived from an EMBL/GenBank/DDBJ whole genome shotgun (WGS) entry which is preliminary data.</text>
</comment>
<feature type="transmembrane region" description="Helical" evidence="2">
    <location>
        <begin position="64"/>
        <end position="89"/>
    </location>
</feature>
<evidence type="ECO:0000313" key="3">
    <source>
        <dbReference type="EMBL" id="GAA5146754.1"/>
    </source>
</evidence>
<evidence type="ECO:0008006" key="5">
    <source>
        <dbReference type="Google" id="ProtNLM"/>
    </source>
</evidence>
<protein>
    <recommendedName>
        <fullName evidence="5">PA14 domain-containing protein</fullName>
    </recommendedName>
</protein>
<dbReference type="EMBL" id="BAABIA010000009">
    <property type="protein sequence ID" value="GAA5146754.1"/>
    <property type="molecule type" value="Genomic_DNA"/>
</dbReference>
<keyword evidence="2" id="KW-0812">Transmembrane</keyword>
<evidence type="ECO:0000256" key="2">
    <source>
        <dbReference type="SAM" id="Phobius"/>
    </source>
</evidence>